<dbReference type="GO" id="GO:0003920">
    <property type="term" value="F:GMP reductase activity"/>
    <property type="evidence" value="ECO:0007669"/>
    <property type="project" value="UniProtKB-UniRule"/>
</dbReference>
<dbReference type="RefSeq" id="WP_158350956.1">
    <property type="nucleotide sequence ID" value="NZ_CP032999.1"/>
</dbReference>
<evidence type="ECO:0000256" key="5">
    <source>
        <dbReference type="ARBA" id="ARBA00037691"/>
    </source>
</evidence>
<dbReference type="PIRSF" id="PIRSF000235">
    <property type="entry name" value="GMP_reductase"/>
    <property type="match status" value="1"/>
</dbReference>
<dbReference type="EMBL" id="CP032999">
    <property type="protein sequence ID" value="QCI26190.1"/>
    <property type="molecule type" value="Genomic_DNA"/>
</dbReference>
<dbReference type="Pfam" id="PF00478">
    <property type="entry name" value="IMPDH"/>
    <property type="match status" value="1"/>
</dbReference>
<dbReference type="OrthoDB" id="9805398at2"/>
<feature type="active site" description="Thioimidate intermediate" evidence="8 9">
    <location>
        <position position="186"/>
    </location>
</feature>
<dbReference type="CDD" id="cd00381">
    <property type="entry name" value="IMPDH"/>
    <property type="match status" value="1"/>
</dbReference>
<dbReference type="SUPFAM" id="SSF51412">
    <property type="entry name" value="Inosine monophosphate dehydrogenase (IMPDH)"/>
    <property type="match status" value="1"/>
</dbReference>
<evidence type="ECO:0000256" key="8">
    <source>
        <dbReference type="HAMAP-Rule" id="MF_00596"/>
    </source>
</evidence>
<organism evidence="13 14">
    <name type="scientific">Buchnera aphidicola</name>
    <name type="common">Sarucallis kahawaluokalani</name>
    <dbReference type="NCBI Taxonomy" id="1241878"/>
    <lineage>
        <taxon>Bacteria</taxon>
        <taxon>Pseudomonadati</taxon>
        <taxon>Pseudomonadota</taxon>
        <taxon>Gammaproteobacteria</taxon>
        <taxon>Enterobacterales</taxon>
        <taxon>Erwiniaceae</taxon>
        <taxon>Buchnera</taxon>
    </lineage>
</organism>
<feature type="binding site" evidence="8">
    <location>
        <begin position="216"/>
        <end position="239"/>
    </location>
    <ligand>
        <name>NADP(+)</name>
        <dbReference type="ChEBI" id="CHEBI:58349"/>
    </ligand>
</feature>
<dbReference type="InterPro" id="IPR050139">
    <property type="entry name" value="GMP_reductase"/>
</dbReference>
<dbReference type="SMART" id="SM01240">
    <property type="entry name" value="IMPDH"/>
    <property type="match status" value="1"/>
</dbReference>
<comment type="function">
    <text evidence="5 8 11">Catalyzes the irreversible NADPH-dependent deamination of GMP to IMP. It functions in the conversion of nucleobase, nucleoside and nucleotide derivatives of G to A nucleotides, and in maintaining the intracellular balance of A and G nucleotides.</text>
</comment>
<evidence type="ECO:0000256" key="2">
    <source>
        <dbReference type="ARBA" id="ARBA00022857"/>
    </source>
</evidence>
<dbReference type="InterPro" id="IPR005993">
    <property type="entry name" value="GMPR"/>
</dbReference>
<dbReference type="PROSITE" id="PS00487">
    <property type="entry name" value="IMP_DH_GMP_RED"/>
    <property type="match status" value="1"/>
</dbReference>
<name>A0A4D6YK07_9GAMM</name>
<dbReference type="NCBIfam" id="NF003470">
    <property type="entry name" value="PRK05096.1"/>
    <property type="match status" value="1"/>
</dbReference>
<dbReference type="PANTHER" id="PTHR43170">
    <property type="entry name" value="GMP REDUCTASE"/>
    <property type="match status" value="1"/>
</dbReference>
<feature type="binding site" evidence="8 10">
    <location>
        <position position="181"/>
    </location>
    <ligand>
        <name>K(+)</name>
        <dbReference type="ChEBI" id="CHEBI:29103"/>
    </ligand>
</feature>
<evidence type="ECO:0000256" key="4">
    <source>
        <dbReference type="ARBA" id="ARBA00023002"/>
    </source>
</evidence>
<dbReference type="EC" id="1.7.1.7" evidence="8"/>
<evidence type="ECO:0000259" key="12">
    <source>
        <dbReference type="Pfam" id="PF00478"/>
    </source>
</evidence>
<dbReference type="AlphaFoldDB" id="A0A4D6YK07"/>
<dbReference type="Proteomes" id="UP000298685">
    <property type="component" value="Chromosome"/>
</dbReference>
<dbReference type="HAMAP" id="MF_00596">
    <property type="entry name" value="GMP_reduct_type1"/>
    <property type="match status" value="1"/>
</dbReference>
<sequence>MRIEEGIKLGFKDVLILPKRSALKSRSEVSLCKKIHFKYSNVCWSGIPIIASNMDTVGTFNMAHVLSEFHIFTAIHKYYNIQQWKEFILHIPKKKLHYVMISTGISDLDYMKLKQIIALSPLLQYICIDVANGYSEYLIDFIKKIRSKFPDKVICSGNVVTGEMVEALLLAGSDIVKVGIGPGSVCTTRLKTGVGYPQLSAIIECADAAHGLKGHIISDGGCINSGDIAKAFGAGADFVMLGGIFAGHNECEGEIIQDNGKKFMIFYGMSSKNAMKLHMGKIDKYKTDEGKSVKLLFKGSVYNTVLDILGGLRSTCTYIGAQGIHELTKRTTFIRVLEQENKVFNNSNLF</sequence>
<evidence type="ECO:0000256" key="11">
    <source>
        <dbReference type="RuleBase" id="RU003929"/>
    </source>
</evidence>
<keyword evidence="4 8" id="KW-0560">Oxidoreductase</keyword>
<comment type="catalytic activity">
    <reaction evidence="6 8 11">
        <text>IMP + NH4(+) + NADP(+) = GMP + NADPH + 2 H(+)</text>
        <dbReference type="Rhea" id="RHEA:17185"/>
        <dbReference type="ChEBI" id="CHEBI:15378"/>
        <dbReference type="ChEBI" id="CHEBI:28938"/>
        <dbReference type="ChEBI" id="CHEBI:57783"/>
        <dbReference type="ChEBI" id="CHEBI:58053"/>
        <dbReference type="ChEBI" id="CHEBI:58115"/>
        <dbReference type="ChEBI" id="CHEBI:58349"/>
        <dbReference type="EC" id="1.7.1.7"/>
    </reaction>
</comment>
<evidence type="ECO:0000256" key="7">
    <source>
        <dbReference type="ARBA" id="ARBA00061520"/>
    </source>
</evidence>
<protein>
    <recommendedName>
        <fullName evidence="8">GMP reductase</fullName>
        <ecNumber evidence="8">1.7.1.7</ecNumber>
    </recommendedName>
    <alternativeName>
        <fullName evidence="8">Guanosine 5'-monophosphate oxidoreductase</fullName>
        <shortName evidence="8">Guanosine monophosphate reductase</shortName>
    </alternativeName>
</protein>
<keyword evidence="3 8" id="KW-0630">Potassium</keyword>
<feature type="binding site" evidence="8">
    <location>
        <begin position="108"/>
        <end position="131"/>
    </location>
    <ligand>
        <name>NADP(+)</name>
        <dbReference type="ChEBI" id="CHEBI:58349"/>
    </ligand>
</feature>
<dbReference type="InterPro" id="IPR013785">
    <property type="entry name" value="Aldolase_TIM"/>
</dbReference>
<accession>A0A4D6YK07</accession>
<dbReference type="PANTHER" id="PTHR43170:SF5">
    <property type="entry name" value="GMP REDUCTASE"/>
    <property type="match status" value="1"/>
</dbReference>
<keyword evidence="2 8" id="KW-0521">NADP</keyword>
<evidence type="ECO:0000313" key="14">
    <source>
        <dbReference type="Proteomes" id="UP000298685"/>
    </source>
</evidence>
<evidence type="ECO:0000256" key="6">
    <source>
        <dbReference type="ARBA" id="ARBA00048616"/>
    </source>
</evidence>
<comment type="subunit">
    <text evidence="8">Homotetramer.</text>
</comment>
<dbReference type="GO" id="GO:1902560">
    <property type="term" value="C:GMP reductase complex"/>
    <property type="evidence" value="ECO:0007669"/>
    <property type="project" value="InterPro"/>
</dbReference>
<dbReference type="InterPro" id="IPR015875">
    <property type="entry name" value="IMP_DH/GMP_Rdtase_CS"/>
</dbReference>
<dbReference type="Gene3D" id="3.20.20.70">
    <property type="entry name" value="Aldolase class I"/>
    <property type="match status" value="1"/>
</dbReference>
<keyword evidence="1 8" id="KW-0479">Metal-binding</keyword>
<evidence type="ECO:0000256" key="1">
    <source>
        <dbReference type="ARBA" id="ARBA00022723"/>
    </source>
</evidence>
<dbReference type="GO" id="GO:0046872">
    <property type="term" value="F:metal ion binding"/>
    <property type="evidence" value="ECO:0007669"/>
    <property type="project" value="UniProtKB-KW"/>
</dbReference>
<dbReference type="FunFam" id="3.20.20.70:FF:000012">
    <property type="entry name" value="GMP reductase"/>
    <property type="match status" value="1"/>
</dbReference>
<evidence type="ECO:0000256" key="10">
    <source>
        <dbReference type="PIRSR" id="PIRSR000235-3"/>
    </source>
</evidence>
<dbReference type="NCBIfam" id="TIGR01305">
    <property type="entry name" value="GMP_reduct_1"/>
    <property type="match status" value="1"/>
</dbReference>
<dbReference type="GO" id="GO:0006163">
    <property type="term" value="P:purine nucleotide metabolic process"/>
    <property type="evidence" value="ECO:0007669"/>
    <property type="project" value="UniProtKB-UniRule"/>
</dbReference>
<evidence type="ECO:0000313" key="13">
    <source>
        <dbReference type="EMBL" id="QCI26190.1"/>
    </source>
</evidence>
<evidence type="ECO:0000256" key="3">
    <source>
        <dbReference type="ARBA" id="ARBA00022958"/>
    </source>
</evidence>
<gene>
    <name evidence="8" type="primary">guaC</name>
    <name evidence="13" type="ORF">D9V78_00725</name>
</gene>
<reference evidence="13 14" key="1">
    <citation type="submission" date="2018-10" db="EMBL/GenBank/DDBJ databases">
        <title>Comparative functional genomics of the obligate endosymbiont Buchnera aphidicola.</title>
        <authorList>
            <person name="Chong R.A."/>
        </authorList>
    </citation>
    <scope>NUCLEOTIDE SEQUENCE [LARGE SCALE GENOMIC DNA]</scope>
    <source>
        <strain evidence="13 14">Ska</strain>
    </source>
</reference>
<evidence type="ECO:0000256" key="9">
    <source>
        <dbReference type="PIRSR" id="PIRSR000235-1"/>
    </source>
</evidence>
<comment type="similarity">
    <text evidence="7 8">Belongs to the IMPDH/GMPR family. GuaC type 1 subfamily.</text>
</comment>
<dbReference type="InterPro" id="IPR001093">
    <property type="entry name" value="IMP_DH_GMPRt"/>
</dbReference>
<proteinExistence type="inferred from homology"/>
<dbReference type="GO" id="GO:0005829">
    <property type="term" value="C:cytosol"/>
    <property type="evidence" value="ECO:0007669"/>
    <property type="project" value="TreeGrafter"/>
</dbReference>
<feature type="domain" description="IMP dehydrogenase/GMP reductase" evidence="12">
    <location>
        <begin position="9"/>
        <end position="336"/>
    </location>
</feature>
<feature type="binding site" evidence="8 10">
    <location>
        <position position="183"/>
    </location>
    <ligand>
        <name>K(+)</name>
        <dbReference type="ChEBI" id="CHEBI:29103"/>
    </ligand>
</feature>